<sequence>MVEAEQRAIKTFNSFKVLLELMIRRRKPKRGFCFQFF</sequence>
<proteinExistence type="predicted"/>
<evidence type="ECO:0000313" key="1">
    <source>
        <dbReference type="EMBL" id="ACS90536.1"/>
    </source>
</evidence>
<dbReference type="Proteomes" id="UP000009079">
    <property type="component" value="Chromosome"/>
</dbReference>
<gene>
    <name evidence="1" type="ordered locus">TSIB_1485</name>
</gene>
<dbReference type="EMBL" id="CP001463">
    <property type="protein sequence ID" value="ACS90536.1"/>
    <property type="molecule type" value="Genomic_DNA"/>
</dbReference>
<keyword evidence="2" id="KW-1185">Reference proteome</keyword>
<organism evidence="1 2">
    <name type="scientific">Thermococcus sibiricus (strain DSM 12597 / MM 739)</name>
    <dbReference type="NCBI Taxonomy" id="604354"/>
    <lineage>
        <taxon>Archaea</taxon>
        <taxon>Methanobacteriati</taxon>
        <taxon>Methanobacteriota</taxon>
        <taxon>Thermococci</taxon>
        <taxon>Thermococcales</taxon>
        <taxon>Thermococcaceae</taxon>
        <taxon>Thermococcus</taxon>
    </lineage>
</organism>
<dbReference type="HOGENOM" id="CLU_3338701_0_0_2"/>
<dbReference type="KEGG" id="tsi:TSIB_1485"/>
<accession>C6A4J1</accession>
<reference evidence="1 2" key="1">
    <citation type="journal article" date="2009" name="Appl. Environ. Microbiol.">
        <title>Metabolic versatility and indigenous origin of the archaeon Thermococcus sibiricus, isolated from a siberian oil reservoir, as revealed by genome analysis.</title>
        <authorList>
            <person name="Mardanov A.V."/>
            <person name="Ravin N.V."/>
            <person name="Svetlitchnyi V.A."/>
            <person name="Beletsky A.V."/>
            <person name="Miroshnichenko M.L."/>
            <person name="Bonch-Osmolovskaya E.A."/>
            <person name="Skryabin K.G."/>
        </authorList>
    </citation>
    <scope>NUCLEOTIDE SEQUENCE [LARGE SCALE GENOMIC DNA]</scope>
    <source>
        <strain evidence="2">DSM 12597 / MM 739</strain>
    </source>
</reference>
<evidence type="ECO:0000313" key="2">
    <source>
        <dbReference type="Proteomes" id="UP000009079"/>
    </source>
</evidence>
<dbReference type="AlphaFoldDB" id="C6A4J1"/>
<name>C6A4J1_THESM</name>
<protein>
    <submittedName>
        <fullName evidence="1">Uncharacterized protein</fullName>
    </submittedName>
</protein>